<evidence type="ECO:0000313" key="3">
    <source>
        <dbReference type="Proteomes" id="UP001066276"/>
    </source>
</evidence>
<reference evidence="2" key="1">
    <citation type="journal article" date="2022" name="bioRxiv">
        <title>Sequencing and chromosome-scale assembly of the giantPleurodeles waltlgenome.</title>
        <authorList>
            <person name="Brown T."/>
            <person name="Elewa A."/>
            <person name="Iarovenko S."/>
            <person name="Subramanian E."/>
            <person name="Araus A.J."/>
            <person name="Petzold A."/>
            <person name="Susuki M."/>
            <person name="Suzuki K.-i.T."/>
            <person name="Hayashi T."/>
            <person name="Toyoda A."/>
            <person name="Oliveira C."/>
            <person name="Osipova E."/>
            <person name="Leigh N.D."/>
            <person name="Simon A."/>
            <person name="Yun M.H."/>
        </authorList>
    </citation>
    <scope>NUCLEOTIDE SEQUENCE</scope>
    <source>
        <strain evidence="2">20211129_DDA</strain>
        <tissue evidence="2">Liver</tissue>
    </source>
</reference>
<dbReference type="Proteomes" id="UP001066276">
    <property type="component" value="Chromosome 10"/>
</dbReference>
<comment type="caution">
    <text evidence="2">The sequence shown here is derived from an EMBL/GenBank/DDBJ whole genome shotgun (WGS) entry which is preliminary data.</text>
</comment>
<proteinExistence type="predicted"/>
<gene>
    <name evidence="2" type="ORF">NDU88_003405</name>
</gene>
<evidence type="ECO:0000256" key="1">
    <source>
        <dbReference type="SAM" id="MobiDB-lite"/>
    </source>
</evidence>
<feature type="region of interest" description="Disordered" evidence="1">
    <location>
        <begin position="58"/>
        <end position="112"/>
    </location>
</feature>
<name>A0AAV7M574_PLEWA</name>
<keyword evidence="3" id="KW-1185">Reference proteome</keyword>
<feature type="compositionally biased region" description="Basic and acidic residues" evidence="1">
    <location>
        <begin position="86"/>
        <end position="105"/>
    </location>
</feature>
<evidence type="ECO:0000313" key="2">
    <source>
        <dbReference type="EMBL" id="KAJ1098289.1"/>
    </source>
</evidence>
<sequence>MQHIRLDLTAVPPEVDDSDHRVKVSEWVDMVSPSVRPHRVSETDRPGARRDWHARKCAQKPLQSGAPALASTGRITVQPDGTLADEGDKLYGQDQNGEQHRHSDSDTDVTGE</sequence>
<accession>A0AAV7M574</accession>
<dbReference type="AlphaFoldDB" id="A0AAV7M574"/>
<dbReference type="EMBL" id="JANPWB010000014">
    <property type="protein sequence ID" value="KAJ1098289.1"/>
    <property type="molecule type" value="Genomic_DNA"/>
</dbReference>
<organism evidence="2 3">
    <name type="scientific">Pleurodeles waltl</name>
    <name type="common">Iberian ribbed newt</name>
    <dbReference type="NCBI Taxonomy" id="8319"/>
    <lineage>
        <taxon>Eukaryota</taxon>
        <taxon>Metazoa</taxon>
        <taxon>Chordata</taxon>
        <taxon>Craniata</taxon>
        <taxon>Vertebrata</taxon>
        <taxon>Euteleostomi</taxon>
        <taxon>Amphibia</taxon>
        <taxon>Batrachia</taxon>
        <taxon>Caudata</taxon>
        <taxon>Salamandroidea</taxon>
        <taxon>Salamandridae</taxon>
        <taxon>Pleurodelinae</taxon>
        <taxon>Pleurodeles</taxon>
    </lineage>
</organism>
<protein>
    <submittedName>
        <fullName evidence="2">Uncharacterized protein</fullName>
    </submittedName>
</protein>